<dbReference type="InterPro" id="IPR005467">
    <property type="entry name" value="His_kinase_dom"/>
</dbReference>
<dbReference type="Pfam" id="PF08447">
    <property type="entry name" value="PAS_3"/>
    <property type="match status" value="2"/>
</dbReference>
<evidence type="ECO:0000313" key="10">
    <source>
        <dbReference type="Proteomes" id="UP000295221"/>
    </source>
</evidence>
<dbReference type="InterPro" id="IPR003661">
    <property type="entry name" value="HisK_dim/P_dom"/>
</dbReference>
<dbReference type="SMART" id="SM00388">
    <property type="entry name" value="HisKA"/>
    <property type="match status" value="1"/>
</dbReference>
<dbReference type="SUPFAM" id="SSF47384">
    <property type="entry name" value="Homodimeric domain of signal transducing histidine kinase"/>
    <property type="match status" value="1"/>
</dbReference>
<dbReference type="PRINTS" id="PR00344">
    <property type="entry name" value="BCTRLSENSOR"/>
</dbReference>
<gene>
    <name evidence="9" type="ORF">EV194_101683</name>
</gene>
<dbReference type="Pfam" id="PF02518">
    <property type="entry name" value="HATPase_c"/>
    <property type="match status" value="1"/>
</dbReference>
<dbReference type="EMBL" id="SLWK01000001">
    <property type="protein sequence ID" value="TCO11049.1"/>
    <property type="molecule type" value="Genomic_DNA"/>
</dbReference>
<dbReference type="CDD" id="cd00130">
    <property type="entry name" value="PAS"/>
    <property type="match status" value="3"/>
</dbReference>
<dbReference type="Gene3D" id="1.10.287.130">
    <property type="match status" value="1"/>
</dbReference>
<dbReference type="Gene3D" id="2.10.70.100">
    <property type="match status" value="1"/>
</dbReference>
<reference evidence="9 10" key="1">
    <citation type="submission" date="2019-03" db="EMBL/GenBank/DDBJ databases">
        <title>Genomic Encyclopedia of Type Strains, Phase IV (KMG-IV): sequencing the most valuable type-strain genomes for metagenomic binning, comparative biology and taxonomic classification.</title>
        <authorList>
            <person name="Goeker M."/>
        </authorList>
    </citation>
    <scope>NUCLEOTIDE SEQUENCE [LARGE SCALE GENOMIC DNA]</scope>
    <source>
        <strain evidence="9 10">DSM 24179</strain>
    </source>
</reference>
<dbReference type="Proteomes" id="UP000295221">
    <property type="component" value="Unassembled WGS sequence"/>
</dbReference>
<sequence length="638" mass="73262">MIVQIKAVIMQKIKTKSKESEDLFEDLKNKAYFLDEAEKIAKFGYYVLDISSGKWEQSSGLDEVFGTNFPEGRTLEVWLSIIHPDDREKMKSYFKKDVLTELQPFDKKYRILKPDHSVIWVHGKGKLSFNDSGQPVNMFGTIQDISEQKRIEEEIQDIKHLYENLVETSQELIFQTNNEGRFIFVNKACRDILGFSHQEMIGRRYVEFLQSDIIHEEEVFFMESLPEDQLRGRESVWVSKNNTPVYLRLNIRKIYNEEGQYNGAIGTAYDITDAINAERLAKQKSEELNNYFTLSLDLLAVANFKGYFTMLNPSWKRVLGFSLEELKSKKIIDLIHPDDIEATIKVIQELQNGKETESFINRYRCKDKSYRYIEWRSKAKNRKIYAAARDVTDHILLEKSLRKANDNLKELNYQKDKFLYIIAHDLRNPLNNILGFMELLYTNFNNNNAIENYELVRLLSGNVHSLYELVENLLNWALSQTGKLKASLTNIDLSVQVRRAINHLKSLADAKQIIIDNQIPDGVTVVADEHMLNTVVRNLVSNSIKFSHPGGYVKVVHKQLDDRTLVEIHDSGVGIEASEVLRLFNAETTRSTPGTQGEGGTGFGLPLCNELIKVQNGEITATSQVGKGSIFSFSLRNG</sequence>
<dbReference type="SMART" id="SM00086">
    <property type="entry name" value="PAC"/>
    <property type="match status" value="3"/>
</dbReference>
<feature type="domain" description="PAS" evidence="7">
    <location>
        <begin position="284"/>
        <end position="354"/>
    </location>
</feature>
<dbReference type="InterPro" id="IPR000700">
    <property type="entry name" value="PAS-assoc_C"/>
</dbReference>
<dbReference type="Gene3D" id="3.30.450.20">
    <property type="entry name" value="PAS domain"/>
    <property type="match status" value="3"/>
</dbReference>
<dbReference type="Gene3D" id="3.30.565.10">
    <property type="entry name" value="Histidine kinase-like ATPase, C-terminal domain"/>
    <property type="match status" value="1"/>
</dbReference>
<dbReference type="PROSITE" id="PS50112">
    <property type="entry name" value="PAS"/>
    <property type="match status" value="2"/>
</dbReference>
<evidence type="ECO:0000259" key="7">
    <source>
        <dbReference type="PROSITE" id="PS50112"/>
    </source>
</evidence>
<feature type="domain" description="Histidine kinase" evidence="6">
    <location>
        <begin position="421"/>
        <end position="638"/>
    </location>
</feature>
<dbReference type="SUPFAM" id="SSF55874">
    <property type="entry name" value="ATPase domain of HSP90 chaperone/DNA topoisomerase II/histidine kinase"/>
    <property type="match status" value="1"/>
</dbReference>
<dbReference type="OrthoDB" id="9781208at2"/>
<dbReference type="NCBIfam" id="TIGR00229">
    <property type="entry name" value="sensory_box"/>
    <property type="match status" value="3"/>
</dbReference>
<evidence type="ECO:0000259" key="6">
    <source>
        <dbReference type="PROSITE" id="PS50109"/>
    </source>
</evidence>
<dbReference type="SMART" id="SM00091">
    <property type="entry name" value="PAS"/>
    <property type="match status" value="2"/>
</dbReference>
<protein>
    <recommendedName>
        <fullName evidence="2">histidine kinase</fullName>
        <ecNumber evidence="2">2.7.13.3</ecNumber>
    </recommendedName>
</protein>
<evidence type="ECO:0000259" key="8">
    <source>
        <dbReference type="PROSITE" id="PS50113"/>
    </source>
</evidence>
<name>A0A4R2GQN3_9BACT</name>
<dbReference type="InterPro" id="IPR003594">
    <property type="entry name" value="HATPase_dom"/>
</dbReference>
<dbReference type="SMART" id="SM00387">
    <property type="entry name" value="HATPase_c"/>
    <property type="match status" value="1"/>
</dbReference>
<organism evidence="9 10">
    <name type="scientific">Natronoflexus pectinivorans</name>
    <dbReference type="NCBI Taxonomy" id="682526"/>
    <lineage>
        <taxon>Bacteria</taxon>
        <taxon>Pseudomonadati</taxon>
        <taxon>Bacteroidota</taxon>
        <taxon>Bacteroidia</taxon>
        <taxon>Marinilabiliales</taxon>
        <taxon>Marinilabiliaceae</taxon>
        <taxon>Natronoflexus</taxon>
    </lineage>
</organism>
<dbReference type="CDD" id="cd00082">
    <property type="entry name" value="HisKA"/>
    <property type="match status" value="1"/>
</dbReference>
<evidence type="ECO:0000256" key="3">
    <source>
        <dbReference type="ARBA" id="ARBA00022553"/>
    </source>
</evidence>
<evidence type="ECO:0000313" key="9">
    <source>
        <dbReference type="EMBL" id="TCO11049.1"/>
    </source>
</evidence>
<keyword evidence="5" id="KW-0418">Kinase</keyword>
<dbReference type="InterPro" id="IPR035965">
    <property type="entry name" value="PAS-like_dom_sf"/>
</dbReference>
<evidence type="ECO:0000256" key="1">
    <source>
        <dbReference type="ARBA" id="ARBA00000085"/>
    </source>
</evidence>
<dbReference type="PROSITE" id="PS50109">
    <property type="entry name" value="HIS_KIN"/>
    <property type="match status" value="1"/>
</dbReference>
<dbReference type="Pfam" id="PF13426">
    <property type="entry name" value="PAS_9"/>
    <property type="match status" value="1"/>
</dbReference>
<dbReference type="Pfam" id="PF00512">
    <property type="entry name" value="HisKA"/>
    <property type="match status" value="1"/>
</dbReference>
<feature type="domain" description="PAC" evidence="8">
    <location>
        <begin position="105"/>
        <end position="157"/>
    </location>
</feature>
<keyword evidence="3" id="KW-0597">Phosphoprotein</keyword>
<evidence type="ECO:0000256" key="5">
    <source>
        <dbReference type="ARBA" id="ARBA00022777"/>
    </source>
</evidence>
<dbReference type="InterPro" id="IPR036097">
    <property type="entry name" value="HisK_dim/P_sf"/>
</dbReference>
<dbReference type="InterPro" id="IPR001610">
    <property type="entry name" value="PAC"/>
</dbReference>
<evidence type="ECO:0000256" key="4">
    <source>
        <dbReference type="ARBA" id="ARBA00022679"/>
    </source>
</evidence>
<dbReference type="PANTHER" id="PTHR43304:SF1">
    <property type="entry name" value="PAC DOMAIN-CONTAINING PROTEIN"/>
    <property type="match status" value="1"/>
</dbReference>
<dbReference type="GO" id="GO:0000155">
    <property type="term" value="F:phosphorelay sensor kinase activity"/>
    <property type="evidence" value="ECO:0007669"/>
    <property type="project" value="InterPro"/>
</dbReference>
<dbReference type="InterPro" id="IPR036890">
    <property type="entry name" value="HATPase_C_sf"/>
</dbReference>
<dbReference type="AlphaFoldDB" id="A0A4R2GQN3"/>
<comment type="caution">
    <text evidence="9">The sequence shown here is derived from an EMBL/GenBank/DDBJ whole genome shotgun (WGS) entry which is preliminary data.</text>
</comment>
<feature type="domain" description="PAS" evidence="7">
    <location>
        <begin position="158"/>
        <end position="233"/>
    </location>
</feature>
<proteinExistence type="predicted"/>
<dbReference type="InterPro" id="IPR013655">
    <property type="entry name" value="PAS_fold_3"/>
</dbReference>
<keyword evidence="10" id="KW-1185">Reference proteome</keyword>
<feature type="domain" description="PAC" evidence="8">
    <location>
        <begin position="231"/>
        <end position="283"/>
    </location>
</feature>
<dbReference type="SUPFAM" id="SSF55785">
    <property type="entry name" value="PYP-like sensor domain (PAS domain)"/>
    <property type="match status" value="3"/>
</dbReference>
<dbReference type="PROSITE" id="PS50113">
    <property type="entry name" value="PAC"/>
    <property type="match status" value="2"/>
</dbReference>
<dbReference type="InterPro" id="IPR004358">
    <property type="entry name" value="Sig_transdc_His_kin-like_C"/>
</dbReference>
<dbReference type="InterPro" id="IPR000014">
    <property type="entry name" value="PAS"/>
</dbReference>
<dbReference type="EC" id="2.7.13.3" evidence="2"/>
<keyword evidence="4" id="KW-0808">Transferase</keyword>
<comment type="catalytic activity">
    <reaction evidence="1">
        <text>ATP + protein L-histidine = ADP + protein N-phospho-L-histidine.</text>
        <dbReference type="EC" id="2.7.13.3"/>
    </reaction>
</comment>
<accession>A0A4R2GQN3</accession>
<dbReference type="PANTHER" id="PTHR43304">
    <property type="entry name" value="PHYTOCHROME-LIKE PROTEIN CPH1"/>
    <property type="match status" value="1"/>
</dbReference>
<evidence type="ECO:0000256" key="2">
    <source>
        <dbReference type="ARBA" id="ARBA00012438"/>
    </source>
</evidence>
<dbReference type="InterPro" id="IPR052162">
    <property type="entry name" value="Sensor_kinase/Photoreceptor"/>
</dbReference>